<comment type="caution">
    <text evidence="1">The sequence shown here is derived from an EMBL/GenBank/DDBJ whole genome shotgun (WGS) entry which is preliminary data.</text>
</comment>
<name>A0AAE3TCN8_9BACT</name>
<accession>A0AAE3TCN8</accession>
<dbReference type="AlphaFoldDB" id="A0AAE3TCN8"/>
<reference evidence="1" key="1">
    <citation type="submission" date="2023-03" db="EMBL/GenBank/DDBJ databases">
        <title>Stygiobacter electus gen. nov., sp. nov., facultatively anaerobic thermotolerant bacterium of the class Ignavibacteria from a well of Yessentuki mineral water deposit.</title>
        <authorList>
            <person name="Podosokorskaya O.A."/>
            <person name="Elcheninov A.G."/>
            <person name="Petrova N.F."/>
            <person name="Zavarzina D.G."/>
            <person name="Kublanov I.V."/>
            <person name="Merkel A.Y."/>
        </authorList>
    </citation>
    <scope>NUCLEOTIDE SEQUENCE</scope>
    <source>
        <strain evidence="1">09-Me</strain>
    </source>
</reference>
<protein>
    <submittedName>
        <fullName evidence="1">Uncharacterized protein</fullName>
    </submittedName>
</protein>
<proteinExistence type="predicted"/>
<dbReference type="RefSeq" id="WP_321535393.1">
    <property type="nucleotide sequence ID" value="NZ_JARGDL010000005.1"/>
</dbReference>
<evidence type="ECO:0000313" key="1">
    <source>
        <dbReference type="EMBL" id="MDF1611626.1"/>
    </source>
</evidence>
<evidence type="ECO:0000313" key="2">
    <source>
        <dbReference type="Proteomes" id="UP001221302"/>
    </source>
</evidence>
<organism evidence="1 2">
    <name type="scientific">Stygiobacter electus</name>
    <dbReference type="NCBI Taxonomy" id="3032292"/>
    <lineage>
        <taxon>Bacteria</taxon>
        <taxon>Pseudomonadati</taxon>
        <taxon>Ignavibacteriota</taxon>
        <taxon>Ignavibacteria</taxon>
        <taxon>Ignavibacteriales</taxon>
        <taxon>Melioribacteraceae</taxon>
        <taxon>Stygiobacter</taxon>
    </lineage>
</organism>
<dbReference type="Proteomes" id="UP001221302">
    <property type="component" value="Unassembled WGS sequence"/>
</dbReference>
<sequence length="208" mass="23854">MPNQKYLFLFLIIFIPSIFFSQTDSTFKKNQLKFLLVNNLSLSYVKYTSENSGWLFGFDVSLNGQKENSTIETTNISSKENGDFGINDQFLTLDVLHFGENGFTNNTKFYYGAGPSLKFSRNKNSQKNTFYNHEITNIQYGFGLKLISGLRVNIYKSLSLVSEYSLVGYFLWEKQTNENINGSDKQTITSNGWYYSLSSLKLGIVYSF</sequence>
<dbReference type="EMBL" id="JARGDL010000005">
    <property type="protein sequence ID" value="MDF1611626.1"/>
    <property type="molecule type" value="Genomic_DNA"/>
</dbReference>
<keyword evidence="2" id="KW-1185">Reference proteome</keyword>
<gene>
    <name evidence="1" type="ORF">P0M35_05665</name>
</gene>